<reference evidence="2" key="1">
    <citation type="submission" date="2021-06" db="EMBL/GenBank/DDBJ databases">
        <title>Parelaphostrongylus tenuis whole genome reference sequence.</title>
        <authorList>
            <person name="Garwood T.J."/>
            <person name="Larsen P.A."/>
            <person name="Fountain-Jones N.M."/>
            <person name="Garbe J.R."/>
            <person name="Macchietto M.G."/>
            <person name="Kania S.A."/>
            <person name="Gerhold R.W."/>
            <person name="Richards J.E."/>
            <person name="Wolf T.M."/>
        </authorList>
    </citation>
    <scope>NUCLEOTIDE SEQUENCE</scope>
    <source>
        <strain evidence="2">MNPRO001-30</strain>
        <tissue evidence="2">Meninges</tissue>
    </source>
</reference>
<organism evidence="2 3">
    <name type="scientific">Parelaphostrongylus tenuis</name>
    <name type="common">Meningeal worm</name>
    <dbReference type="NCBI Taxonomy" id="148309"/>
    <lineage>
        <taxon>Eukaryota</taxon>
        <taxon>Metazoa</taxon>
        <taxon>Ecdysozoa</taxon>
        <taxon>Nematoda</taxon>
        <taxon>Chromadorea</taxon>
        <taxon>Rhabditida</taxon>
        <taxon>Rhabditina</taxon>
        <taxon>Rhabditomorpha</taxon>
        <taxon>Strongyloidea</taxon>
        <taxon>Metastrongylidae</taxon>
        <taxon>Parelaphostrongylus</taxon>
    </lineage>
</organism>
<protein>
    <submittedName>
        <fullName evidence="2">Uncharacterized protein</fullName>
    </submittedName>
</protein>
<evidence type="ECO:0000313" key="3">
    <source>
        <dbReference type="Proteomes" id="UP001196413"/>
    </source>
</evidence>
<comment type="caution">
    <text evidence="2">The sequence shown here is derived from an EMBL/GenBank/DDBJ whole genome shotgun (WGS) entry which is preliminary data.</text>
</comment>
<feature type="compositionally biased region" description="Basic and acidic residues" evidence="1">
    <location>
        <begin position="47"/>
        <end position="64"/>
    </location>
</feature>
<feature type="region of interest" description="Disordered" evidence="1">
    <location>
        <begin position="32"/>
        <end position="64"/>
    </location>
</feature>
<dbReference type="Proteomes" id="UP001196413">
    <property type="component" value="Unassembled WGS sequence"/>
</dbReference>
<dbReference type="EMBL" id="JAHQIW010007160">
    <property type="protein sequence ID" value="KAJ1372587.1"/>
    <property type="molecule type" value="Genomic_DNA"/>
</dbReference>
<dbReference type="AlphaFoldDB" id="A0AAD5RA66"/>
<evidence type="ECO:0000256" key="1">
    <source>
        <dbReference type="SAM" id="MobiDB-lite"/>
    </source>
</evidence>
<sequence>MDSTERLKPRSNFMRIERELYVFLRTIYGCGPKSQSPTETVAAAPAARERRHNDSFAERRRYAR</sequence>
<accession>A0AAD5RA66</accession>
<gene>
    <name evidence="2" type="ORF">KIN20_034778</name>
</gene>
<keyword evidence="3" id="KW-1185">Reference proteome</keyword>
<name>A0AAD5RA66_PARTN</name>
<proteinExistence type="predicted"/>
<evidence type="ECO:0000313" key="2">
    <source>
        <dbReference type="EMBL" id="KAJ1372587.1"/>
    </source>
</evidence>